<comment type="caution">
    <text evidence="4">The sequence shown here is derived from an EMBL/GenBank/DDBJ whole genome shotgun (WGS) entry which is preliminary data.</text>
</comment>
<evidence type="ECO:0000256" key="3">
    <source>
        <dbReference type="ARBA" id="ARBA00022840"/>
    </source>
</evidence>
<proteinExistence type="predicted"/>
<evidence type="ECO:0000313" key="5">
    <source>
        <dbReference type="Proteomes" id="UP001141336"/>
    </source>
</evidence>
<keyword evidence="5" id="KW-1185">Reference proteome</keyword>
<dbReference type="Proteomes" id="UP001141336">
    <property type="component" value="Unassembled WGS sequence"/>
</dbReference>
<name>A0ABT4IM68_9EURY</name>
<accession>A0ABT4IM68</accession>
<dbReference type="EMBL" id="JAPTGC010000007">
    <property type="protein sequence ID" value="MCZ0862847.1"/>
    <property type="molecule type" value="Genomic_DNA"/>
</dbReference>
<keyword evidence="1" id="KW-0547">Nucleotide-binding</keyword>
<sequence length="172" mass="18729">MSLHLFLTGDVQVGKSTIVSGVVAELGVRVSGFRTVAIVGEGGESDIFLIPAAGTREDCTPAAHLAHRVPGRMPEVHEEVFVSCGVPLLAGCSGPLVVMDELGWMESSCFLFQEAVFSVLDGTVPVLGVVRDRRLPFLDAVRGHPHVEVLVVTRENRDELREVVLRRMRERC</sequence>
<dbReference type="InterPro" id="IPR027417">
    <property type="entry name" value="P-loop_NTPase"/>
</dbReference>
<evidence type="ECO:0008006" key="6">
    <source>
        <dbReference type="Google" id="ProtNLM"/>
    </source>
</evidence>
<keyword evidence="2" id="KW-0378">Hydrolase</keyword>
<dbReference type="InterPro" id="IPR004948">
    <property type="entry name" value="Nuc-triphosphatase_THEP1"/>
</dbReference>
<dbReference type="Pfam" id="PF03266">
    <property type="entry name" value="NTPase_1"/>
    <property type="match status" value="1"/>
</dbReference>
<organism evidence="4 5">
    <name type="scientific">Methanocorpusculum vombati</name>
    <dbReference type="NCBI Taxonomy" id="3002864"/>
    <lineage>
        <taxon>Archaea</taxon>
        <taxon>Methanobacteriati</taxon>
        <taxon>Methanobacteriota</taxon>
        <taxon>Stenosarchaea group</taxon>
        <taxon>Methanomicrobia</taxon>
        <taxon>Methanomicrobiales</taxon>
        <taxon>Methanocorpusculaceae</taxon>
        <taxon>Methanocorpusculum</taxon>
    </lineage>
</organism>
<evidence type="ECO:0000256" key="1">
    <source>
        <dbReference type="ARBA" id="ARBA00022741"/>
    </source>
</evidence>
<reference evidence="4" key="1">
    <citation type="submission" date="2022-12" db="EMBL/GenBank/DDBJ databases">
        <title>Isolation and characterisation of novel Methanocorpusculum spp. from native Australian herbivores indicates the genus is ancestrally host-associated.</title>
        <authorList>
            <person name="Volmer J.G."/>
            <person name="Soo R.M."/>
            <person name="Evans P.N."/>
            <person name="Hoedt E.C."/>
            <person name="Astorga Alsina A.L."/>
            <person name="Woodcroft B.J."/>
            <person name="Tyson G.W."/>
            <person name="Hugenholtz P."/>
            <person name="Morrison M."/>
        </authorList>
    </citation>
    <scope>NUCLEOTIDE SEQUENCE</scope>
    <source>
        <strain evidence="4">CW153</strain>
    </source>
</reference>
<dbReference type="RefSeq" id="WP_268923105.1">
    <property type="nucleotide sequence ID" value="NZ_JAPTGC010000007.1"/>
</dbReference>
<dbReference type="PANTHER" id="PTHR43146:SF1">
    <property type="entry name" value="CANCER-RELATED NUCLEOSIDE-TRIPHOSPHATASE"/>
    <property type="match status" value="1"/>
</dbReference>
<evidence type="ECO:0000313" key="4">
    <source>
        <dbReference type="EMBL" id="MCZ0862847.1"/>
    </source>
</evidence>
<evidence type="ECO:0000256" key="2">
    <source>
        <dbReference type="ARBA" id="ARBA00022801"/>
    </source>
</evidence>
<dbReference type="Gene3D" id="3.40.50.300">
    <property type="entry name" value="P-loop containing nucleotide triphosphate hydrolases"/>
    <property type="match status" value="1"/>
</dbReference>
<dbReference type="PANTHER" id="PTHR43146">
    <property type="entry name" value="CANCER-RELATED NUCLEOSIDE-TRIPHOSPHATASE"/>
    <property type="match status" value="1"/>
</dbReference>
<dbReference type="SUPFAM" id="SSF52540">
    <property type="entry name" value="P-loop containing nucleoside triphosphate hydrolases"/>
    <property type="match status" value="1"/>
</dbReference>
<protein>
    <recommendedName>
        <fullName evidence="6">DUF2478 domain-containing protein</fullName>
    </recommendedName>
</protein>
<gene>
    <name evidence="4" type="ORF">O0S09_06220</name>
</gene>
<keyword evidence="3" id="KW-0067">ATP-binding</keyword>